<accession>A0ABW4ZDK6</accession>
<gene>
    <name evidence="2" type="ORF">ACFSW8_14410</name>
</gene>
<proteinExistence type="predicted"/>
<reference evidence="3" key="1">
    <citation type="journal article" date="2019" name="Int. J. Syst. Evol. Microbiol.">
        <title>The Global Catalogue of Microorganisms (GCM) 10K type strain sequencing project: providing services to taxonomists for standard genome sequencing and annotation.</title>
        <authorList>
            <consortium name="The Broad Institute Genomics Platform"/>
            <consortium name="The Broad Institute Genome Sequencing Center for Infectious Disease"/>
            <person name="Wu L."/>
            <person name="Ma J."/>
        </authorList>
    </citation>
    <scope>NUCLEOTIDE SEQUENCE [LARGE SCALE GENOMIC DNA]</scope>
    <source>
        <strain evidence="3">CCUG 57942</strain>
    </source>
</reference>
<dbReference type="Proteomes" id="UP001597389">
    <property type="component" value="Unassembled WGS sequence"/>
</dbReference>
<comment type="caution">
    <text evidence="2">The sequence shown here is derived from an EMBL/GenBank/DDBJ whole genome shotgun (WGS) entry which is preliminary data.</text>
</comment>
<dbReference type="EMBL" id="JBHUJB010000070">
    <property type="protein sequence ID" value="MFD2160095.1"/>
    <property type="molecule type" value="Genomic_DNA"/>
</dbReference>
<evidence type="ECO:0000313" key="3">
    <source>
        <dbReference type="Proteomes" id="UP001597389"/>
    </source>
</evidence>
<feature type="chain" id="PRO_5045851512" evidence="1">
    <location>
        <begin position="21"/>
        <end position="137"/>
    </location>
</feature>
<evidence type="ECO:0000313" key="2">
    <source>
        <dbReference type="EMBL" id="MFD2160095.1"/>
    </source>
</evidence>
<keyword evidence="1" id="KW-0732">Signal</keyword>
<keyword evidence="3" id="KW-1185">Reference proteome</keyword>
<sequence>MKTIHCIAAAMLLPLQWAPASIGFSKSDCTVYGNLVEQSPTRHVYQNKYVKYIFDFDKRGIVTQLEVRFVKGKHPSFALMRTVLPDPISKKKRLWRAHQCEDNEDCISVISKDKEIQAHFKTERWNRPASILITKVQ</sequence>
<feature type="signal peptide" evidence="1">
    <location>
        <begin position="1"/>
        <end position="20"/>
    </location>
</feature>
<name>A0ABW4ZDK6_9BACT</name>
<organism evidence="2 3">
    <name type="scientific">Rubritalea tangerina</name>
    <dbReference type="NCBI Taxonomy" id="430798"/>
    <lineage>
        <taxon>Bacteria</taxon>
        <taxon>Pseudomonadati</taxon>
        <taxon>Verrucomicrobiota</taxon>
        <taxon>Verrucomicrobiia</taxon>
        <taxon>Verrucomicrobiales</taxon>
        <taxon>Rubritaleaceae</taxon>
        <taxon>Rubritalea</taxon>
    </lineage>
</organism>
<protein>
    <submittedName>
        <fullName evidence="2">Uncharacterized protein</fullName>
    </submittedName>
</protein>
<evidence type="ECO:0000256" key="1">
    <source>
        <dbReference type="SAM" id="SignalP"/>
    </source>
</evidence>
<dbReference type="RefSeq" id="WP_377089474.1">
    <property type="nucleotide sequence ID" value="NZ_JBHSJL010000014.1"/>
</dbReference>